<protein>
    <submittedName>
        <fullName evidence="2 3">Lipase</fullName>
    </submittedName>
</protein>
<dbReference type="Proteomes" id="UP000054854">
    <property type="component" value="Unassembled WGS sequence"/>
</dbReference>
<gene>
    <name evidence="2" type="ORF">Lcin_1761</name>
    <name evidence="3" type="ORF">NCTC12438_03007</name>
</gene>
<evidence type="ECO:0000313" key="4">
    <source>
        <dbReference type="Proteomes" id="UP000054854"/>
    </source>
</evidence>
<dbReference type="RefSeq" id="WP_058464939.1">
    <property type="nucleotide sequence ID" value="NZ_CAAAHQ010000037.1"/>
</dbReference>
<accession>A0A378INY4</accession>
<feature type="domain" description="DUF7379" evidence="1">
    <location>
        <begin position="55"/>
        <end position="162"/>
    </location>
</feature>
<organism evidence="3 5">
    <name type="scientific">Legionella cincinnatiensis</name>
    <dbReference type="NCBI Taxonomy" id="28085"/>
    <lineage>
        <taxon>Bacteria</taxon>
        <taxon>Pseudomonadati</taxon>
        <taxon>Pseudomonadota</taxon>
        <taxon>Gammaproteobacteria</taxon>
        <taxon>Legionellales</taxon>
        <taxon>Legionellaceae</taxon>
        <taxon>Legionella</taxon>
    </lineage>
</organism>
<dbReference type="AlphaFoldDB" id="A0A378INY4"/>
<sequence>MLKSVLNTAKAQQPIATTGMFAHTYYWLTSPSGDQTYQNPSYKKDQNPDGETAVYFIHGTADQSSAFQLVADRLIRAGLPNEISTLNLLSFDQRYQGKSIVFFAEQLREKIKANQHKRVILIAHSRGGLVASYFAEFLAQQAGIEVPLIMTVGTPFNGSYLAIKPLSWFSDSIREMEIDSNFLIQLKKKIIDNSLSNYHFFIATEDAIVPGESGFIQEYVKKHPNSLTILDRHGHLSVMSSHRLVAHIAALIRKHFHSLINSEIIVSKLAEYTLIENYSP</sequence>
<dbReference type="InterPro" id="IPR055803">
    <property type="entry name" value="DUF7379"/>
</dbReference>
<evidence type="ECO:0000313" key="5">
    <source>
        <dbReference type="Proteomes" id="UP000255316"/>
    </source>
</evidence>
<reference evidence="2 4" key="1">
    <citation type="submission" date="2015-11" db="EMBL/GenBank/DDBJ databases">
        <title>Genomic analysis of 38 Legionella species identifies large and diverse effector repertoires.</title>
        <authorList>
            <person name="Burstein D."/>
            <person name="Amaro F."/>
            <person name="Zusman T."/>
            <person name="Lifshitz Z."/>
            <person name="Cohen O."/>
            <person name="Gilbert J.A."/>
            <person name="Pupko T."/>
            <person name="Shuman H.A."/>
            <person name="Segal G."/>
        </authorList>
    </citation>
    <scope>NUCLEOTIDE SEQUENCE [LARGE SCALE GENOMIC DNA]</scope>
    <source>
        <strain evidence="2 4">CDC#72-OH-14</strain>
    </source>
</reference>
<dbReference type="OrthoDB" id="5648135at2"/>
<dbReference type="Proteomes" id="UP000255316">
    <property type="component" value="Unassembled WGS sequence"/>
</dbReference>
<name>A0A378INY4_9GAMM</name>
<evidence type="ECO:0000259" key="1">
    <source>
        <dbReference type="Pfam" id="PF24096"/>
    </source>
</evidence>
<dbReference type="EMBL" id="UGNX01000001">
    <property type="protein sequence ID" value="STX36375.1"/>
    <property type="molecule type" value="Genomic_DNA"/>
</dbReference>
<dbReference type="InterPro" id="IPR029058">
    <property type="entry name" value="AB_hydrolase_fold"/>
</dbReference>
<proteinExistence type="predicted"/>
<dbReference type="Pfam" id="PF24096">
    <property type="entry name" value="DUF7379"/>
    <property type="match status" value="1"/>
</dbReference>
<evidence type="ECO:0000313" key="3">
    <source>
        <dbReference type="EMBL" id="STX36375.1"/>
    </source>
</evidence>
<dbReference type="STRING" id="28085.Lcin_1761"/>
<dbReference type="EMBL" id="LNXX01000029">
    <property type="protein sequence ID" value="KTC85261.1"/>
    <property type="molecule type" value="Genomic_DNA"/>
</dbReference>
<dbReference type="Gene3D" id="3.40.50.1820">
    <property type="entry name" value="alpha/beta hydrolase"/>
    <property type="match status" value="1"/>
</dbReference>
<reference evidence="3 5" key="2">
    <citation type="submission" date="2018-06" db="EMBL/GenBank/DDBJ databases">
        <authorList>
            <consortium name="Pathogen Informatics"/>
            <person name="Doyle S."/>
        </authorList>
    </citation>
    <scope>NUCLEOTIDE SEQUENCE [LARGE SCALE GENOMIC DNA]</scope>
    <source>
        <strain evidence="3 5">NCTC12438</strain>
    </source>
</reference>
<evidence type="ECO:0000313" key="2">
    <source>
        <dbReference type="EMBL" id="KTC85261.1"/>
    </source>
</evidence>
<keyword evidence="4" id="KW-1185">Reference proteome</keyword>
<dbReference type="SUPFAM" id="SSF53474">
    <property type="entry name" value="alpha/beta-Hydrolases"/>
    <property type="match status" value="1"/>
</dbReference>